<keyword evidence="6" id="KW-0443">Lipid metabolism</keyword>
<feature type="compositionally biased region" description="Polar residues" evidence="9">
    <location>
        <begin position="363"/>
        <end position="393"/>
    </location>
</feature>
<dbReference type="EMBL" id="CAJJDN010000012">
    <property type="protein sequence ID" value="CAD8058462.1"/>
    <property type="molecule type" value="Genomic_DNA"/>
</dbReference>
<evidence type="ECO:0000256" key="9">
    <source>
        <dbReference type="SAM" id="MobiDB-lite"/>
    </source>
</evidence>
<dbReference type="Proteomes" id="UP000692954">
    <property type="component" value="Unassembled WGS sequence"/>
</dbReference>
<dbReference type="GO" id="GO:0005789">
    <property type="term" value="C:endoplasmic reticulum membrane"/>
    <property type="evidence" value="ECO:0007669"/>
    <property type="project" value="UniProtKB-SubCell"/>
</dbReference>
<gene>
    <name evidence="11" type="ORF">PSON_ATCC_30995.1.T0120213</name>
</gene>
<dbReference type="PANTHER" id="PTHR12863:SF1">
    <property type="entry name" value="FATTY ACID 2-HYDROXYLASE"/>
    <property type="match status" value="1"/>
</dbReference>
<evidence type="ECO:0000256" key="7">
    <source>
        <dbReference type="ARBA" id="ARBA00023136"/>
    </source>
</evidence>
<keyword evidence="7" id="KW-0472">Membrane</keyword>
<evidence type="ECO:0000256" key="5">
    <source>
        <dbReference type="ARBA" id="ARBA00023002"/>
    </source>
</evidence>
<feature type="coiled-coil region" evidence="8">
    <location>
        <begin position="443"/>
        <end position="470"/>
    </location>
</feature>
<evidence type="ECO:0000256" key="6">
    <source>
        <dbReference type="ARBA" id="ARBA00023098"/>
    </source>
</evidence>
<keyword evidence="2" id="KW-0812">Transmembrane</keyword>
<keyword evidence="5" id="KW-0560">Oxidoreductase</keyword>
<keyword evidence="8" id="KW-0175">Coiled coil</keyword>
<evidence type="ECO:0000256" key="1">
    <source>
        <dbReference type="ARBA" id="ARBA00004477"/>
    </source>
</evidence>
<dbReference type="OrthoDB" id="302056at2759"/>
<dbReference type="PROSITE" id="PS50255">
    <property type="entry name" value="CYTOCHROME_B5_2"/>
    <property type="match status" value="1"/>
</dbReference>
<sequence length="638" mass="76008">MIDNKPKIKIVKQNHQINSSAANPHNTYLDTKEAEYLKNYQNKTNDTFNLWDNILEWYIRTLGDELYKLAFINKDKYYRIKVFWPLDCEIFFQNNKQGIFKQNDNQKPQQLDNIRYYLNQFQNFEIEDYFDVIIFPLIDKKNFKLTLKVLVNPFTFLLDHSNQENLKQKKKYSEIEGLQLFYELEEYNPLRQNTEKEFSILSQLTNSILKKYVIRQEIIDSQNMIKLIEPEELRRRIAPIIKEETRIYENYHYQINFMNKHLQKFSSFQNFQKEQQSSNRLLYVYHNSVYDLTDFAHKHPGGKAALNIYKGRDLEKIFFNPSIHKHNANALQVLEQYKSGIIEIKQQSSIFNSKSTNFTVTQMPKLQSISNDTKTQPNKKTSAKSQSVKPKSYQNDDRLNQSMNNLNQSMTSSVKSHFLHIPNQMEIMQLQKQKQKQLIQTWKQTEIDELKRQQAEVLRLQKEKNSDNDDRKVQSEIISTQRKPLNPYYQAWLDKKNIKFNETNINNILPLSLTQNYKEDDQNTIQNDTQSYHQQKLTQSDIGQKQKKKINPYYEEWKRKQAQKQYQQLQQSIICEENESQLSGQPSSVNNSFQRSFSLISQKTIVQEDPKLYVPVFSPKFISPLKAKFYNPITNLNA</sequence>
<dbReference type="GO" id="GO:0006631">
    <property type="term" value="P:fatty acid metabolic process"/>
    <property type="evidence" value="ECO:0007669"/>
    <property type="project" value="TreeGrafter"/>
</dbReference>
<name>A0A8S1KYG2_9CILI</name>
<dbReference type="SMART" id="SM01117">
    <property type="entry name" value="Cyt-b5"/>
    <property type="match status" value="1"/>
</dbReference>
<keyword evidence="3" id="KW-0256">Endoplasmic reticulum</keyword>
<comment type="subcellular location">
    <subcellularLocation>
        <location evidence="1">Endoplasmic reticulum membrane</location>
        <topology evidence="1">Multi-pass membrane protein</topology>
    </subcellularLocation>
</comment>
<keyword evidence="4" id="KW-1133">Transmembrane helix</keyword>
<evidence type="ECO:0000313" key="11">
    <source>
        <dbReference type="EMBL" id="CAD8058462.1"/>
    </source>
</evidence>
<proteinExistence type="predicted"/>
<dbReference type="InterPro" id="IPR001199">
    <property type="entry name" value="Cyt_B5-like_heme/steroid-bd"/>
</dbReference>
<keyword evidence="12" id="KW-1185">Reference proteome</keyword>
<accession>A0A8S1KYG2</accession>
<dbReference type="PANTHER" id="PTHR12863">
    <property type="entry name" value="FATTY ACID HYDROXYLASE"/>
    <property type="match status" value="1"/>
</dbReference>
<dbReference type="Pfam" id="PF00173">
    <property type="entry name" value="Cyt-b5"/>
    <property type="match status" value="1"/>
</dbReference>
<feature type="region of interest" description="Disordered" evidence="9">
    <location>
        <begin position="363"/>
        <end position="403"/>
    </location>
</feature>
<feature type="domain" description="Cytochrome b5 heme-binding" evidence="10">
    <location>
        <begin position="263"/>
        <end position="343"/>
    </location>
</feature>
<evidence type="ECO:0000256" key="2">
    <source>
        <dbReference type="ARBA" id="ARBA00022692"/>
    </source>
</evidence>
<evidence type="ECO:0000313" key="12">
    <source>
        <dbReference type="Proteomes" id="UP000692954"/>
    </source>
</evidence>
<dbReference type="InterPro" id="IPR014430">
    <property type="entry name" value="Scs7"/>
</dbReference>
<evidence type="ECO:0000256" key="3">
    <source>
        <dbReference type="ARBA" id="ARBA00022824"/>
    </source>
</evidence>
<reference evidence="11" key="1">
    <citation type="submission" date="2021-01" db="EMBL/GenBank/DDBJ databases">
        <authorList>
            <consortium name="Genoscope - CEA"/>
            <person name="William W."/>
        </authorList>
    </citation>
    <scope>NUCLEOTIDE SEQUENCE</scope>
</reference>
<comment type="caution">
    <text evidence="11">The sequence shown here is derived from an EMBL/GenBank/DDBJ whole genome shotgun (WGS) entry which is preliminary data.</text>
</comment>
<evidence type="ECO:0000256" key="8">
    <source>
        <dbReference type="SAM" id="Coils"/>
    </source>
</evidence>
<evidence type="ECO:0000259" key="10">
    <source>
        <dbReference type="PROSITE" id="PS50255"/>
    </source>
</evidence>
<dbReference type="AlphaFoldDB" id="A0A8S1KYG2"/>
<dbReference type="GO" id="GO:0080132">
    <property type="term" value="F:fatty acid 2-hydroxylase activity"/>
    <property type="evidence" value="ECO:0007669"/>
    <property type="project" value="InterPro"/>
</dbReference>
<protein>
    <recommendedName>
        <fullName evidence="10">Cytochrome b5 heme-binding domain-containing protein</fullName>
    </recommendedName>
</protein>
<organism evidence="11 12">
    <name type="scientific">Paramecium sonneborni</name>
    <dbReference type="NCBI Taxonomy" id="65129"/>
    <lineage>
        <taxon>Eukaryota</taxon>
        <taxon>Sar</taxon>
        <taxon>Alveolata</taxon>
        <taxon>Ciliophora</taxon>
        <taxon>Intramacronucleata</taxon>
        <taxon>Oligohymenophorea</taxon>
        <taxon>Peniculida</taxon>
        <taxon>Parameciidae</taxon>
        <taxon>Paramecium</taxon>
    </lineage>
</organism>
<evidence type="ECO:0000256" key="4">
    <source>
        <dbReference type="ARBA" id="ARBA00022989"/>
    </source>
</evidence>